<proteinExistence type="predicted"/>
<comment type="caution">
    <text evidence="2">The sequence shown here is derived from an EMBL/GenBank/DDBJ whole genome shotgun (WGS) entry which is preliminary data.</text>
</comment>
<dbReference type="FunCoup" id="A0A2P5CU20">
    <property type="interactions" value="112"/>
</dbReference>
<organism evidence="2 3">
    <name type="scientific">Trema orientale</name>
    <name type="common">Charcoal tree</name>
    <name type="synonym">Celtis orientalis</name>
    <dbReference type="NCBI Taxonomy" id="63057"/>
    <lineage>
        <taxon>Eukaryota</taxon>
        <taxon>Viridiplantae</taxon>
        <taxon>Streptophyta</taxon>
        <taxon>Embryophyta</taxon>
        <taxon>Tracheophyta</taxon>
        <taxon>Spermatophyta</taxon>
        <taxon>Magnoliopsida</taxon>
        <taxon>eudicotyledons</taxon>
        <taxon>Gunneridae</taxon>
        <taxon>Pentapetalae</taxon>
        <taxon>rosids</taxon>
        <taxon>fabids</taxon>
        <taxon>Rosales</taxon>
        <taxon>Cannabaceae</taxon>
        <taxon>Trema</taxon>
    </lineage>
</organism>
<feature type="region of interest" description="Disordered" evidence="1">
    <location>
        <begin position="201"/>
        <end position="222"/>
    </location>
</feature>
<dbReference type="PANTHER" id="PTHR34567:SF3">
    <property type="entry name" value="FK506-BINDING-LIKE PROTEIN"/>
    <property type="match status" value="1"/>
</dbReference>
<evidence type="ECO:0000313" key="2">
    <source>
        <dbReference type="EMBL" id="PON64542.1"/>
    </source>
</evidence>
<evidence type="ECO:0000313" key="3">
    <source>
        <dbReference type="Proteomes" id="UP000237000"/>
    </source>
</evidence>
<dbReference type="Proteomes" id="UP000237000">
    <property type="component" value="Unassembled WGS sequence"/>
</dbReference>
<protein>
    <submittedName>
        <fullName evidence="2">Uncharacterized protein</fullName>
    </submittedName>
</protein>
<dbReference type="InParanoid" id="A0A2P5CU20"/>
<keyword evidence="3" id="KW-1185">Reference proteome</keyword>
<feature type="region of interest" description="Disordered" evidence="1">
    <location>
        <begin position="287"/>
        <end position="306"/>
    </location>
</feature>
<sequence>MGSWRGRRHGEIYDQESYRMKSEKKKPPHEIWQSTVPLWEKKFCSSVGSVPWRKVLDSKKYMYLHHNVVEWNDSACEEAFNNAKSRFYAKINCLPCEISLPDPDIYIDNIDWNPEIDHELYLDLEREPKPSDVDNQTENVLILCDSLLPNQSFSTGWGDAEDCKEDIIIPLNPGADGKYPWEHDYDDTYEALRKKDWADNEKDWDNNLDGQQVDRESRPTWGTNSWRKDNSGWYNSGYRSSRFPGHDYQTDRGYRGRRRGGPVNVASYNRHALRQWNLKSCAPVNNHHGSGRGGSPWSWDKPGPVL</sequence>
<dbReference type="OrthoDB" id="1899291at2759"/>
<name>A0A2P5CU20_TREOI</name>
<gene>
    <name evidence="2" type="ORF">TorRG33x02_272900</name>
</gene>
<dbReference type="EMBL" id="JXTC01000327">
    <property type="protein sequence ID" value="PON64542.1"/>
    <property type="molecule type" value="Genomic_DNA"/>
</dbReference>
<dbReference type="STRING" id="63057.A0A2P5CU20"/>
<dbReference type="PANTHER" id="PTHR34567">
    <property type="entry name" value="FK506-BINDING-LIKE PROTEIN"/>
    <property type="match status" value="1"/>
</dbReference>
<dbReference type="AlphaFoldDB" id="A0A2P5CU20"/>
<reference evidence="3" key="1">
    <citation type="submission" date="2016-06" db="EMBL/GenBank/DDBJ databases">
        <title>Parallel loss of symbiosis genes in relatives of nitrogen-fixing non-legume Parasponia.</title>
        <authorList>
            <person name="Van Velzen R."/>
            <person name="Holmer R."/>
            <person name="Bu F."/>
            <person name="Rutten L."/>
            <person name="Van Zeijl A."/>
            <person name="Liu W."/>
            <person name="Santuari L."/>
            <person name="Cao Q."/>
            <person name="Sharma T."/>
            <person name="Shen D."/>
            <person name="Roswanjaya Y."/>
            <person name="Wardhani T."/>
            <person name="Kalhor M.S."/>
            <person name="Jansen J."/>
            <person name="Van den Hoogen J."/>
            <person name="Gungor B."/>
            <person name="Hartog M."/>
            <person name="Hontelez J."/>
            <person name="Verver J."/>
            <person name="Yang W.-C."/>
            <person name="Schijlen E."/>
            <person name="Repin R."/>
            <person name="Schilthuizen M."/>
            <person name="Schranz E."/>
            <person name="Heidstra R."/>
            <person name="Miyata K."/>
            <person name="Fedorova E."/>
            <person name="Kohlen W."/>
            <person name="Bisseling T."/>
            <person name="Smit S."/>
            <person name="Geurts R."/>
        </authorList>
    </citation>
    <scope>NUCLEOTIDE SEQUENCE [LARGE SCALE GENOMIC DNA]</scope>
    <source>
        <strain evidence="3">cv. RG33-2</strain>
    </source>
</reference>
<accession>A0A2P5CU20</accession>
<evidence type="ECO:0000256" key="1">
    <source>
        <dbReference type="SAM" id="MobiDB-lite"/>
    </source>
</evidence>